<feature type="domain" description="FlgD/Vpr Ig-like" evidence="7">
    <location>
        <begin position="109"/>
        <end position="176"/>
    </location>
</feature>
<proteinExistence type="inferred from homology"/>
<feature type="region of interest" description="Disordered" evidence="6">
    <location>
        <begin position="1"/>
        <end position="24"/>
    </location>
</feature>
<keyword evidence="9" id="KW-0966">Cell projection</keyword>
<organism evidence="9">
    <name type="scientific">Alsobacter sp. KACC 23698</name>
    <dbReference type="NCBI Taxonomy" id="3149229"/>
    <lineage>
        <taxon>Bacteria</taxon>
        <taxon>Pseudomonadati</taxon>
        <taxon>Pseudomonadota</taxon>
        <taxon>Alphaproteobacteria</taxon>
        <taxon>Hyphomicrobiales</taxon>
        <taxon>Alsobacteraceae</taxon>
        <taxon>Alsobacter</taxon>
    </lineage>
</organism>
<evidence type="ECO:0000256" key="1">
    <source>
        <dbReference type="ARBA" id="ARBA00010577"/>
    </source>
</evidence>
<dbReference type="RefSeq" id="WP_406854577.1">
    <property type="nucleotide sequence ID" value="NZ_CP157484.1"/>
</dbReference>
<evidence type="ECO:0000256" key="2">
    <source>
        <dbReference type="ARBA" id="ARBA00016013"/>
    </source>
</evidence>
<keyword evidence="9" id="KW-0282">Flagellum</keyword>
<sequence length="221" mass="22920">MATVNQTSSSPSSAPSSGTSTDRTTLANNFDQFLMLLTTQLKNQNPLDPLDTNQFTQQLVQFASVEQQIKTNTQLTSLLSATKSTTAVNALGFVGATVTADGATAHLSGGSATWTLNSPKAAQATITIKNRAGDAIYTESRSLSSGSQPFKWNGTSNSGAPQNDGDFTISVTATDTSGAAVAVTTQIEGVVDGVDLTTDIPTLKIGAVSVPIDRVKSMRKS</sequence>
<evidence type="ECO:0000256" key="4">
    <source>
        <dbReference type="ARBA" id="ARBA00024746"/>
    </source>
</evidence>
<reference evidence="9" key="1">
    <citation type="submission" date="2024-05" db="EMBL/GenBank/DDBJ databases">
        <authorList>
            <person name="Kim S."/>
            <person name="Heo J."/>
            <person name="Choi H."/>
            <person name="Choi Y."/>
            <person name="Kwon S.-W."/>
            <person name="Kim Y."/>
        </authorList>
    </citation>
    <scope>NUCLEOTIDE SEQUENCE</scope>
    <source>
        <strain evidence="9">KACC 23698</strain>
    </source>
</reference>
<dbReference type="InterPro" id="IPR005648">
    <property type="entry name" value="FlgD"/>
</dbReference>
<dbReference type="EMBL" id="CP157484">
    <property type="protein sequence ID" value="XBO37750.1"/>
    <property type="molecule type" value="Genomic_DNA"/>
</dbReference>
<feature type="region of interest" description="Disordered" evidence="6">
    <location>
        <begin position="142"/>
        <end position="164"/>
    </location>
</feature>
<dbReference type="GO" id="GO:0044781">
    <property type="term" value="P:bacterial-type flagellum organization"/>
    <property type="evidence" value="ECO:0007669"/>
    <property type="project" value="UniProtKB-UniRule"/>
</dbReference>
<keyword evidence="9" id="KW-0969">Cilium</keyword>
<feature type="compositionally biased region" description="Polar residues" evidence="6">
    <location>
        <begin position="142"/>
        <end position="161"/>
    </location>
</feature>
<dbReference type="InterPro" id="IPR025965">
    <property type="entry name" value="FlgD/Vpr_Ig-like"/>
</dbReference>
<evidence type="ECO:0000259" key="7">
    <source>
        <dbReference type="Pfam" id="PF13860"/>
    </source>
</evidence>
<evidence type="ECO:0000256" key="3">
    <source>
        <dbReference type="ARBA" id="ARBA00022795"/>
    </source>
</evidence>
<evidence type="ECO:0000313" key="9">
    <source>
        <dbReference type="EMBL" id="XBO37750.1"/>
    </source>
</evidence>
<feature type="domain" description="FlgD Tudor-like" evidence="8">
    <location>
        <begin position="87"/>
        <end position="216"/>
    </location>
</feature>
<dbReference type="Gene3D" id="2.30.30.910">
    <property type="match status" value="1"/>
</dbReference>
<dbReference type="InterPro" id="IPR025963">
    <property type="entry name" value="FLgD_Tudor"/>
</dbReference>
<dbReference type="Pfam" id="PF03963">
    <property type="entry name" value="FlgD"/>
    <property type="match status" value="1"/>
</dbReference>
<dbReference type="Gene3D" id="2.60.40.4070">
    <property type="match status" value="1"/>
</dbReference>
<gene>
    <name evidence="9" type="ORF">ABEG18_18775</name>
</gene>
<accession>A0AAU7JC34</accession>
<evidence type="ECO:0000259" key="8">
    <source>
        <dbReference type="Pfam" id="PF13861"/>
    </source>
</evidence>
<protein>
    <recommendedName>
        <fullName evidence="2 5">Basal-body rod modification protein FlgD</fullName>
    </recommendedName>
</protein>
<comment type="similarity">
    <text evidence="1 5">Belongs to the FlgD family.</text>
</comment>
<evidence type="ECO:0000256" key="6">
    <source>
        <dbReference type="SAM" id="MobiDB-lite"/>
    </source>
</evidence>
<dbReference type="AlphaFoldDB" id="A0AAU7JC34"/>
<comment type="function">
    <text evidence="4 5">Required for flagellar hook formation. May act as a scaffolding protein.</text>
</comment>
<evidence type="ECO:0000256" key="5">
    <source>
        <dbReference type="RuleBase" id="RU362076"/>
    </source>
</evidence>
<feature type="compositionally biased region" description="Low complexity" evidence="6">
    <location>
        <begin position="7"/>
        <end position="21"/>
    </location>
</feature>
<name>A0AAU7JC34_9HYPH</name>
<keyword evidence="3 5" id="KW-1005">Bacterial flagellum biogenesis</keyword>
<dbReference type="Pfam" id="PF13860">
    <property type="entry name" value="FlgD_ig"/>
    <property type="match status" value="1"/>
</dbReference>
<dbReference type="Pfam" id="PF13861">
    <property type="entry name" value="FLgD_tudor"/>
    <property type="match status" value="1"/>
</dbReference>